<keyword evidence="4 6" id="KW-0975">Bacterial flagellum</keyword>
<organism evidence="9 10">
    <name type="scientific">Pseudobutyrivibrio xylanivorans</name>
    <dbReference type="NCBI Taxonomy" id="185007"/>
    <lineage>
        <taxon>Bacteria</taxon>
        <taxon>Bacillati</taxon>
        <taxon>Bacillota</taxon>
        <taxon>Clostridia</taxon>
        <taxon>Lachnospirales</taxon>
        <taxon>Lachnospiraceae</taxon>
        <taxon>Pseudobutyrivibrio</taxon>
    </lineage>
</organism>
<dbReference type="PANTHER" id="PTHR30435">
    <property type="entry name" value="FLAGELLAR PROTEIN"/>
    <property type="match status" value="1"/>
</dbReference>
<comment type="similarity">
    <text evidence="2">Belongs to the flagella basal body rod proteins family.</text>
</comment>
<evidence type="ECO:0000256" key="3">
    <source>
        <dbReference type="ARBA" id="ARBA00017941"/>
    </source>
</evidence>
<dbReference type="GO" id="GO:0030694">
    <property type="term" value="C:bacterial-type flagellum basal body, rod"/>
    <property type="evidence" value="ECO:0007669"/>
    <property type="project" value="UniProtKB-UniRule"/>
</dbReference>
<evidence type="ECO:0000256" key="4">
    <source>
        <dbReference type="ARBA" id="ARBA00023143"/>
    </source>
</evidence>
<sequence length="151" mass="17038">MGLFQPFDICATGMTAQRFRMDIIAENIANVSTTRTENGGPYRRKIVTFKEKNYHAGIPNFKNILNDKTMHYYGNGVKVSKVSEDTETDFIMEYDPSHPDADENGYVRYPNVNTVTEMTNLIDASRSYEANVTAFNAIKSMAGYGIQIGQR</sequence>
<gene>
    <name evidence="9" type="ORF">SAMN02910350_01296</name>
</gene>
<evidence type="ECO:0000313" key="9">
    <source>
        <dbReference type="EMBL" id="SCZ78485.1"/>
    </source>
</evidence>
<feature type="domain" description="Flagellar basal-body/hook protein C-terminal" evidence="8">
    <location>
        <begin position="104"/>
        <end position="148"/>
    </location>
</feature>
<dbReference type="EMBL" id="FMWK01000005">
    <property type="protein sequence ID" value="SCZ78485.1"/>
    <property type="molecule type" value="Genomic_DNA"/>
</dbReference>
<evidence type="ECO:0000256" key="5">
    <source>
        <dbReference type="ARBA" id="ARBA00025933"/>
    </source>
</evidence>
<evidence type="ECO:0000256" key="2">
    <source>
        <dbReference type="ARBA" id="ARBA00009677"/>
    </source>
</evidence>
<proteinExistence type="inferred from homology"/>
<dbReference type="Pfam" id="PF06429">
    <property type="entry name" value="Flg_bbr_C"/>
    <property type="match status" value="1"/>
</dbReference>
<evidence type="ECO:0000313" key="10">
    <source>
        <dbReference type="Proteomes" id="UP000199428"/>
    </source>
</evidence>
<comment type="subunit">
    <text evidence="5 6">The basal body constitutes a major portion of the flagellar organelle and consists of four rings (L,P,S, and M) mounted on a central rod. The rod consists of about 26 subunits of FlgG in the distal portion, and FlgB, FlgC and FlgF are thought to build up the proximal portion of the rod with about 6 subunits each.</text>
</comment>
<keyword evidence="9" id="KW-0966">Cell projection</keyword>
<dbReference type="NCBIfam" id="TIGR01395">
    <property type="entry name" value="FlgC"/>
    <property type="match status" value="1"/>
</dbReference>
<evidence type="ECO:0000259" key="7">
    <source>
        <dbReference type="Pfam" id="PF00460"/>
    </source>
</evidence>
<dbReference type="Proteomes" id="UP000199428">
    <property type="component" value="Unassembled WGS sequence"/>
</dbReference>
<dbReference type="PANTHER" id="PTHR30435:SF2">
    <property type="entry name" value="FLAGELLAR BASAL-BODY ROD PROTEIN FLGC"/>
    <property type="match status" value="1"/>
</dbReference>
<dbReference type="InterPro" id="IPR010930">
    <property type="entry name" value="Flg_bb/hook_C_dom"/>
</dbReference>
<protein>
    <recommendedName>
        <fullName evidence="3 6">Flagellar basal-body rod protein FlgC</fullName>
    </recommendedName>
</protein>
<keyword evidence="9" id="KW-0282">Flagellum</keyword>
<dbReference type="InterPro" id="IPR006299">
    <property type="entry name" value="FlgC"/>
</dbReference>
<reference evidence="9 10" key="1">
    <citation type="submission" date="2016-10" db="EMBL/GenBank/DDBJ databases">
        <authorList>
            <person name="de Groot N.N."/>
        </authorList>
    </citation>
    <scope>NUCLEOTIDE SEQUENCE [LARGE SCALE GENOMIC DNA]</scope>
    <source>
        <strain evidence="9 10">DSM 10317</strain>
    </source>
</reference>
<evidence type="ECO:0000259" key="8">
    <source>
        <dbReference type="Pfam" id="PF06429"/>
    </source>
</evidence>
<evidence type="ECO:0000256" key="1">
    <source>
        <dbReference type="ARBA" id="ARBA00004117"/>
    </source>
</evidence>
<dbReference type="AlphaFoldDB" id="A0A1G5RWI1"/>
<accession>A0A1G5RWI1</accession>
<dbReference type="InterPro" id="IPR019776">
    <property type="entry name" value="Flagellar_basal_body_rod_CS"/>
</dbReference>
<keyword evidence="9" id="KW-0969">Cilium</keyword>
<dbReference type="Pfam" id="PF00460">
    <property type="entry name" value="Flg_bb_rod"/>
    <property type="match status" value="1"/>
</dbReference>
<dbReference type="PROSITE" id="PS00588">
    <property type="entry name" value="FLAGELLA_BB_ROD"/>
    <property type="match status" value="1"/>
</dbReference>
<dbReference type="RefSeq" id="WP_028246921.1">
    <property type="nucleotide sequence ID" value="NZ_FMWK01000005.1"/>
</dbReference>
<feature type="domain" description="Flagellar basal body rod protein N-terminal" evidence="7">
    <location>
        <begin position="11"/>
        <end position="34"/>
    </location>
</feature>
<name>A0A1G5RWI1_PSEXY</name>
<comment type="subcellular location">
    <subcellularLocation>
        <location evidence="1 6">Bacterial flagellum basal body</location>
    </subcellularLocation>
</comment>
<dbReference type="InterPro" id="IPR001444">
    <property type="entry name" value="Flag_bb_rod_N"/>
</dbReference>
<evidence type="ECO:0000256" key="6">
    <source>
        <dbReference type="RuleBase" id="RU362062"/>
    </source>
</evidence>
<dbReference type="GO" id="GO:0071978">
    <property type="term" value="P:bacterial-type flagellum-dependent swarming motility"/>
    <property type="evidence" value="ECO:0007669"/>
    <property type="project" value="TreeGrafter"/>
</dbReference>